<evidence type="ECO:0000313" key="3">
    <source>
        <dbReference type="Proteomes" id="UP000253083"/>
    </source>
</evidence>
<dbReference type="Gene3D" id="3.40.50.12780">
    <property type="entry name" value="N-terminal domain of ligase-like"/>
    <property type="match status" value="1"/>
</dbReference>
<sequence>MSYAEYQRSELRKWKLWPKHQHLTQFSTLLENEFIHHHTRRNNLNNRLAELVRYCATTVPYYRAAFAQHDIDVQSFSGMDNLKILPIIDRATIKDNSDQLQSTQLPVDQSLYGFASTSGSTGQPIKVLHTDLSIMWFSILKQREYRSWGFNPAHAMAVVRPAVDLPRPSGELINAKSSFTLGGWQYVDRYFQTGDMVMLPDTSGTDYIVEWLQGQSASYIMAMAAVLEQIALGFTNTEHRSKLVSAVSISQQLTNGMRSLVEQHVAPSVHQNYGLNEIGLVAMQCPESGQYHVHNENCLIEIVDSNGEPCEPGKPGKLLVTALQNLAMPLLRYDTDDLAEYPSEQCPCGRSMQSFMNLQGRYRRTAHLPAGTWDYWDGLLRVFGQASAEEMSTIKQYQLHQLAADNFSLKLKVDGTISQTLKTKIHQKWRAVAKGKPAKLTILELDKIEQPGKKFQNFISDVTPQD</sequence>
<gene>
    <name evidence="2" type="ORF">DFR28_101254</name>
</gene>
<name>A0A395JML7_9GAMM</name>
<keyword evidence="2" id="KW-0436">Ligase</keyword>
<dbReference type="PANTHER" id="PTHR36932:SF1">
    <property type="entry name" value="CAPSULAR POLYSACCHARIDE BIOSYNTHESIS PROTEIN"/>
    <property type="match status" value="1"/>
</dbReference>
<feature type="domain" description="AMP-dependent synthetase/ligase" evidence="1">
    <location>
        <begin position="104"/>
        <end position="321"/>
    </location>
</feature>
<proteinExistence type="predicted"/>
<dbReference type="InterPro" id="IPR042099">
    <property type="entry name" value="ANL_N_sf"/>
</dbReference>
<dbReference type="Pfam" id="PF00501">
    <property type="entry name" value="AMP-binding"/>
    <property type="match status" value="1"/>
</dbReference>
<dbReference type="FunCoup" id="A0A395JML7">
    <property type="interactions" value="20"/>
</dbReference>
<dbReference type="GO" id="GO:0016874">
    <property type="term" value="F:ligase activity"/>
    <property type="evidence" value="ECO:0007669"/>
    <property type="project" value="UniProtKB-KW"/>
</dbReference>
<dbReference type="EMBL" id="QNRT01000001">
    <property type="protein sequence ID" value="RBP52870.1"/>
    <property type="molecule type" value="Genomic_DNA"/>
</dbReference>
<dbReference type="InterPro" id="IPR000873">
    <property type="entry name" value="AMP-dep_synth/lig_dom"/>
</dbReference>
<keyword evidence="3" id="KW-1185">Reference proteome</keyword>
<dbReference type="Proteomes" id="UP000253083">
    <property type="component" value="Unassembled WGS sequence"/>
</dbReference>
<protein>
    <submittedName>
        <fullName evidence="2">Phenylacetate-CoA ligase</fullName>
    </submittedName>
</protein>
<dbReference type="OrthoDB" id="580775at2"/>
<accession>A0A395JML7</accession>
<dbReference type="PANTHER" id="PTHR36932">
    <property type="entry name" value="CAPSULAR POLYSACCHARIDE BIOSYNTHESIS PROTEIN"/>
    <property type="match status" value="1"/>
</dbReference>
<organism evidence="2 3">
    <name type="scientific">Arenicella xantha</name>
    <dbReference type="NCBI Taxonomy" id="644221"/>
    <lineage>
        <taxon>Bacteria</taxon>
        <taxon>Pseudomonadati</taxon>
        <taxon>Pseudomonadota</taxon>
        <taxon>Gammaproteobacteria</taxon>
        <taxon>Arenicellales</taxon>
        <taxon>Arenicellaceae</taxon>
        <taxon>Arenicella</taxon>
    </lineage>
</organism>
<evidence type="ECO:0000313" key="2">
    <source>
        <dbReference type="EMBL" id="RBP52870.1"/>
    </source>
</evidence>
<reference evidence="2 3" key="1">
    <citation type="submission" date="2018-06" db="EMBL/GenBank/DDBJ databases">
        <title>Genomic Encyclopedia of Type Strains, Phase IV (KMG-IV): sequencing the most valuable type-strain genomes for metagenomic binning, comparative biology and taxonomic classification.</title>
        <authorList>
            <person name="Goeker M."/>
        </authorList>
    </citation>
    <scope>NUCLEOTIDE SEQUENCE [LARGE SCALE GENOMIC DNA]</scope>
    <source>
        <strain evidence="2 3">DSM 24032</strain>
    </source>
</reference>
<dbReference type="SUPFAM" id="SSF56801">
    <property type="entry name" value="Acetyl-CoA synthetase-like"/>
    <property type="match status" value="1"/>
</dbReference>
<dbReference type="InterPro" id="IPR053158">
    <property type="entry name" value="CapK_Type1_Caps_Biosynth"/>
</dbReference>
<dbReference type="RefSeq" id="WP_113952484.1">
    <property type="nucleotide sequence ID" value="NZ_QNRT01000001.1"/>
</dbReference>
<dbReference type="InParanoid" id="A0A395JML7"/>
<comment type="caution">
    <text evidence="2">The sequence shown here is derived from an EMBL/GenBank/DDBJ whole genome shotgun (WGS) entry which is preliminary data.</text>
</comment>
<evidence type="ECO:0000259" key="1">
    <source>
        <dbReference type="Pfam" id="PF00501"/>
    </source>
</evidence>
<dbReference type="AlphaFoldDB" id="A0A395JML7"/>